<dbReference type="EMBL" id="CP030151">
    <property type="protein sequence ID" value="AWX74640.1"/>
    <property type="molecule type" value="Genomic_DNA"/>
</dbReference>
<keyword evidence="3" id="KW-0614">Plasmid</keyword>
<evidence type="ECO:0000256" key="1">
    <source>
        <dbReference type="SAM" id="MobiDB-lite"/>
    </source>
</evidence>
<feature type="compositionally biased region" description="Basic and acidic residues" evidence="1">
    <location>
        <begin position="46"/>
        <end position="59"/>
    </location>
</feature>
<evidence type="ECO:0008006" key="5">
    <source>
        <dbReference type="Google" id="ProtNLM"/>
    </source>
</evidence>
<evidence type="ECO:0000313" key="4">
    <source>
        <dbReference type="Proteomes" id="UP000250069"/>
    </source>
</evidence>
<evidence type="ECO:0000256" key="2">
    <source>
        <dbReference type="SAM" id="Phobius"/>
    </source>
</evidence>
<feature type="region of interest" description="Disordered" evidence="1">
    <location>
        <begin position="46"/>
        <end position="80"/>
    </location>
</feature>
<reference evidence="3 4" key="1">
    <citation type="submission" date="2018-06" db="EMBL/GenBank/DDBJ databases">
        <title>Complete Genome Sequence of Bacillus velezensis DSYZ, a Plant Growth-Promoting Rhizobacterium with Antifungal Activity.</title>
        <authorList>
            <person name="Du B."/>
            <person name="Ding Y."/>
            <person name="Liu K."/>
            <person name="Yao L."/>
            <person name="Wang C."/>
            <person name="Li H."/>
            <person name="Liu H."/>
        </authorList>
    </citation>
    <scope>NUCLEOTIDE SEQUENCE [LARGE SCALE GENOMIC DNA]</scope>
    <source>
        <strain evidence="3 4">DSYZ</strain>
        <plasmid evidence="4">pdsyz</plasmid>
    </source>
</reference>
<keyword evidence="2" id="KW-0472">Membrane</keyword>
<feature type="compositionally biased region" description="Basic and acidic residues" evidence="1">
    <location>
        <begin position="68"/>
        <end position="80"/>
    </location>
</feature>
<accession>A0ABC8DFR8</accession>
<keyword evidence="2" id="KW-0812">Transmembrane</keyword>
<geneLocation type="plasmid" evidence="4">
    <name>pdsyz</name>
</geneLocation>
<dbReference type="Proteomes" id="UP000250069">
    <property type="component" value="Plasmid pdsyz"/>
</dbReference>
<proteinExistence type="predicted"/>
<dbReference type="RefSeq" id="WP_073982224.1">
    <property type="nucleotide sequence ID" value="NZ_CP026611.1"/>
</dbReference>
<sequence>MVKKIETNADKKIVRQKKLLIVICIVFIGAMMLYCIGGSNKGKVTKNERKESLIKENRSEQSTSDNSIVKEEKADDKDKQEMQQTLKSFIKSYYSYDYKDKDKHLKESKKYLTPEFYKELSLAEESDTKVQPFAYRQVQDISFSGFTVVNGTPHWILSVNAELMDEKKKITGTVEVEFELDLKKRKDNWTVSYFAVTGKGLKENE</sequence>
<keyword evidence="2" id="KW-1133">Transmembrane helix</keyword>
<gene>
    <name evidence="3" type="ORF">BVDSYZ_21590</name>
</gene>
<evidence type="ECO:0000313" key="3">
    <source>
        <dbReference type="EMBL" id="AWX74640.1"/>
    </source>
</evidence>
<protein>
    <recommendedName>
        <fullName evidence="5">Conjugal transfer protein</fullName>
    </recommendedName>
</protein>
<name>A0ABC8DFR8_BACVE</name>
<organism evidence="3 4">
    <name type="scientific">Bacillus velezensis</name>
    <dbReference type="NCBI Taxonomy" id="492670"/>
    <lineage>
        <taxon>Bacteria</taxon>
        <taxon>Bacillati</taxon>
        <taxon>Bacillota</taxon>
        <taxon>Bacilli</taxon>
        <taxon>Bacillales</taxon>
        <taxon>Bacillaceae</taxon>
        <taxon>Bacillus</taxon>
        <taxon>Bacillus amyloliquefaciens group</taxon>
    </lineage>
</organism>
<dbReference type="AlphaFoldDB" id="A0ABC8DFR8"/>
<feature type="transmembrane region" description="Helical" evidence="2">
    <location>
        <begin position="20"/>
        <end position="39"/>
    </location>
</feature>